<dbReference type="PANTHER" id="PTHR43163">
    <property type="entry name" value="DIPEPTIDE TRANSPORT SYSTEM PERMEASE PROTEIN DPPB-RELATED"/>
    <property type="match status" value="1"/>
</dbReference>
<evidence type="ECO:0000256" key="7">
    <source>
        <dbReference type="RuleBase" id="RU363032"/>
    </source>
</evidence>
<keyword evidence="2 7" id="KW-0813">Transport</keyword>
<feature type="transmembrane region" description="Helical" evidence="7">
    <location>
        <begin position="134"/>
        <end position="162"/>
    </location>
</feature>
<keyword evidence="5 7" id="KW-1133">Transmembrane helix</keyword>
<dbReference type="Pfam" id="PF19300">
    <property type="entry name" value="BPD_transp_1_N"/>
    <property type="match status" value="1"/>
</dbReference>
<evidence type="ECO:0000256" key="6">
    <source>
        <dbReference type="ARBA" id="ARBA00023136"/>
    </source>
</evidence>
<keyword evidence="3" id="KW-1003">Cell membrane</keyword>
<evidence type="ECO:0000256" key="4">
    <source>
        <dbReference type="ARBA" id="ARBA00022692"/>
    </source>
</evidence>
<feature type="transmembrane region" description="Helical" evidence="7">
    <location>
        <begin position="9"/>
        <end position="29"/>
    </location>
</feature>
<dbReference type="OrthoDB" id="9789439at2"/>
<feature type="transmembrane region" description="Helical" evidence="7">
    <location>
        <begin position="174"/>
        <end position="193"/>
    </location>
</feature>
<dbReference type="AlphaFoldDB" id="U4KQ40"/>
<dbReference type="GO" id="GO:0005886">
    <property type="term" value="C:plasma membrane"/>
    <property type="evidence" value="ECO:0007669"/>
    <property type="project" value="UniProtKB-SubCell"/>
</dbReference>
<reference evidence="9 10" key="1">
    <citation type="journal article" date="2013" name="J. Mol. Microbiol. Biotechnol.">
        <title>Analysis of the Complete Genomes of Acholeplasma brassicae , A. palmae and A. laidlawii and Their Comparison to the Obligate Parasites from ' Candidatus Phytoplasma'.</title>
        <authorList>
            <person name="Kube M."/>
            <person name="Siewert C."/>
            <person name="Migdoll A.M."/>
            <person name="Duduk B."/>
            <person name="Holz S."/>
            <person name="Rabus R."/>
            <person name="Seemuller E."/>
            <person name="Mitrovic J."/>
            <person name="Muller I."/>
            <person name="Buttner C."/>
            <person name="Reinhardt R."/>
        </authorList>
    </citation>
    <scope>NUCLEOTIDE SEQUENCE [LARGE SCALE GENOMIC DNA]</scope>
    <source>
        <strain evidence="10">0502</strain>
    </source>
</reference>
<evidence type="ECO:0000313" key="10">
    <source>
        <dbReference type="Proteomes" id="UP000032737"/>
    </source>
</evidence>
<dbReference type="InterPro" id="IPR035906">
    <property type="entry name" value="MetI-like_sf"/>
</dbReference>
<evidence type="ECO:0000256" key="3">
    <source>
        <dbReference type="ARBA" id="ARBA00022475"/>
    </source>
</evidence>
<evidence type="ECO:0000259" key="8">
    <source>
        <dbReference type="PROSITE" id="PS50928"/>
    </source>
</evidence>
<dbReference type="GO" id="GO:0055085">
    <property type="term" value="P:transmembrane transport"/>
    <property type="evidence" value="ECO:0007669"/>
    <property type="project" value="InterPro"/>
</dbReference>
<gene>
    <name evidence="9" type="primary">dppB</name>
    <name evidence="9" type="ORF">BN85315140</name>
</gene>
<name>U4KQ40_9MOLU</name>
<organism evidence="9 10">
    <name type="scientific">Acholeplasma brassicae</name>
    <dbReference type="NCBI Taxonomy" id="61635"/>
    <lineage>
        <taxon>Bacteria</taxon>
        <taxon>Bacillati</taxon>
        <taxon>Mycoplasmatota</taxon>
        <taxon>Mollicutes</taxon>
        <taxon>Acholeplasmatales</taxon>
        <taxon>Acholeplasmataceae</taxon>
        <taxon>Acholeplasma</taxon>
    </lineage>
</organism>
<evidence type="ECO:0000256" key="2">
    <source>
        <dbReference type="ARBA" id="ARBA00022448"/>
    </source>
</evidence>
<dbReference type="STRING" id="61635.BN85315140"/>
<proteinExistence type="inferred from homology"/>
<evidence type="ECO:0000313" key="9">
    <source>
        <dbReference type="EMBL" id="CCV66535.1"/>
    </source>
</evidence>
<accession>U4KQ40</accession>
<dbReference type="HOGENOM" id="CLU_036879_0_0_14"/>
<dbReference type="InterPro" id="IPR045621">
    <property type="entry name" value="BPD_transp_1_N"/>
</dbReference>
<feature type="transmembrane region" description="Helical" evidence="7">
    <location>
        <begin position="279"/>
        <end position="300"/>
    </location>
</feature>
<dbReference type="Gene3D" id="1.10.3720.10">
    <property type="entry name" value="MetI-like"/>
    <property type="match status" value="1"/>
</dbReference>
<dbReference type="SUPFAM" id="SSF161098">
    <property type="entry name" value="MetI-like"/>
    <property type="match status" value="1"/>
</dbReference>
<dbReference type="EMBL" id="FO681348">
    <property type="protein sequence ID" value="CCV66535.1"/>
    <property type="molecule type" value="Genomic_DNA"/>
</dbReference>
<feature type="domain" description="ABC transmembrane type-1" evidence="8">
    <location>
        <begin position="96"/>
        <end position="297"/>
    </location>
</feature>
<keyword evidence="6 7" id="KW-0472">Membrane</keyword>
<comment type="subcellular location">
    <subcellularLocation>
        <location evidence="1 7">Cell membrane</location>
        <topology evidence="1 7">Multi-pass membrane protein</topology>
    </subcellularLocation>
</comment>
<dbReference type="PROSITE" id="PS50928">
    <property type="entry name" value="ABC_TM1"/>
    <property type="match status" value="1"/>
</dbReference>
<dbReference type="KEGG" id="abra:BN85315140"/>
<evidence type="ECO:0000256" key="5">
    <source>
        <dbReference type="ARBA" id="ARBA00022989"/>
    </source>
</evidence>
<feature type="transmembrane region" description="Helical" evidence="7">
    <location>
        <begin position="224"/>
        <end position="242"/>
    </location>
</feature>
<dbReference type="RefSeq" id="WP_030005392.1">
    <property type="nucleotide sequence ID" value="NC_022549.1"/>
</dbReference>
<feature type="transmembrane region" description="Helical" evidence="7">
    <location>
        <begin position="100"/>
        <end position="122"/>
    </location>
</feature>
<dbReference type="PANTHER" id="PTHR43163:SF6">
    <property type="entry name" value="DIPEPTIDE TRANSPORT SYSTEM PERMEASE PROTEIN DPPB-RELATED"/>
    <property type="match status" value="1"/>
</dbReference>
<comment type="similarity">
    <text evidence="7">Belongs to the binding-protein-dependent transport system permease family.</text>
</comment>
<dbReference type="InterPro" id="IPR000515">
    <property type="entry name" value="MetI-like"/>
</dbReference>
<dbReference type="Proteomes" id="UP000032737">
    <property type="component" value="Chromosome"/>
</dbReference>
<sequence length="309" mass="34138">MYKYIIKRVIWLIPILIGVSFIVFTIMFLSPADAAVMILGENASPEALAALRLEMGLNDPFIVQYARYASDVFLRFDLGRSYLNNREVLKEILIRLPNTIILASLSIVFATLIGIPMGVMASRKPNKAVDNTTMVVSLFGVSMPTFWQSLILIIIFSLTLGWFPSSGFDTPRQMVLPVIALSSSSIGSIARITRSSMIDALNQDYIRTAYAKGLSSNKVVYRHALKNALIPVVTVIGLQFGALLGGAVLTESIFSINGLGVLMVNAIRQRDIMMVQGSVLFVAFVFTVVNLIVDILYAYIDPRIRAQYK</sequence>
<dbReference type="Pfam" id="PF00528">
    <property type="entry name" value="BPD_transp_1"/>
    <property type="match status" value="1"/>
</dbReference>
<protein>
    <submittedName>
        <fullName evidence="9">ABC-type dipeptide/oligopeptide/nickel transport systems, permease</fullName>
    </submittedName>
</protein>
<evidence type="ECO:0000256" key="1">
    <source>
        <dbReference type="ARBA" id="ARBA00004651"/>
    </source>
</evidence>
<keyword evidence="4 7" id="KW-0812">Transmembrane</keyword>
<dbReference type="CDD" id="cd06261">
    <property type="entry name" value="TM_PBP2"/>
    <property type="match status" value="1"/>
</dbReference>
<keyword evidence="10" id="KW-1185">Reference proteome</keyword>